<dbReference type="Pfam" id="PF13768">
    <property type="entry name" value="VWA_3"/>
    <property type="match status" value="1"/>
</dbReference>
<evidence type="ECO:0000256" key="1">
    <source>
        <dbReference type="SAM" id="MobiDB-lite"/>
    </source>
</evidence>
<keyword evidence="2" id="KW-0812">Transmembrane</keyword>
<dbReference type="PANTHER" id="PTHR45737">
    <property type="entry name" value="VON WILLEBRAND FACTOR A DOMAIN-CONTAINING PROTEIN 5A"/>
    <property type="match status" value="1"/>
</dbReference>
<dbReference type="PROSITE" id="PS50234">
    <property type="entry name" value="VWFA"/>
    <property type="match status" value="1"/>
</dbReference>
<feature type="compositionally biased region" description="Gly residues" evidence="1">
    <location>
        <begin position="721"/>
        <end position="732"/>
    </location>
</feature>
<accession>A0ABT3H9W7</accession>
<feature type="domain" description="VIT" evidence="4">
    <location>
        <begin position="67"/>
        <end position="195"/>
    </location>
</feature>
<dbReference type="InterPro" id="IPR036465">
    <property type="entry name" value="vWFA_dom_sf"/>
</dbReference>
<reference evidence="6" key="1">
    <citation type="submission" date="2023-07" db="EMBL/GenBank/DDBJ databases">
        <title>Genome sequencing of Purple Non-Sulfur Bacteria from various extreme environments.</title>
        <authorList>
            <person name="Mayer M."/>
        </authorList>
    </citation>
    <scope>NUCLEOTIDE SEQUENCE [LARGE SCALE GENOMIC DNA]</scope>
    <source>
        <strain evidence="6">DSM 17935</strain>
    </source>
</reference>
<feature type="transmembrane region" description="Helical" evidence="2">
    <location>
        <begin position="731"/>
        <end position="749"/>
    </location>
</feature>
<dbReference type="SMART" id="SM00609">
    <property type="entry name" value="VIT"/>
    <property type="match status" value="1"/>
</dbReference>
<dbReference type="Pfam" id="PF08487">
    <property type="entry name" value="VIT"/>
    <property type="match status" value="1"/>
</dbReference>
<keyword evidence="6" id="KW-1185">Reference proteome</keyword>
<evidence type="ECO:0000256" key="2">
    <source>
        <dbReference type="SAM" id="Phobius"/>
    </source>
</evidence>
<comment type="caution">
    <text evidence="5">The sequence shown here is derived from an EMBL/GenBank/DDBJ whole genome shotgun (WGS) entry which is preliminary data.</text>
</comment>
<evidence type="ECO:0000313" key="6">
    <source>
        <dbReference type="Proteomes" id="UP001209755"/>
    </source>
</evidence>
<dbReference type="InterPro" id="IPR002035">
    <property type="entry name" value="VWF_A"/>
</dbReference>
<dbReference type="SMART" id="SM00327">
    <property type="entry name" value="VWA"/>
    <property type="match status" value="1"/>
</dbReference>
<evidence type="ECO:0000259" key="4">
    <source>
        <dbReference type="PROSITE" id="PS51468"/>
    </source>
</evidence>
<evidence type="ECO:0000259" key="3">
    <source>
        <dbReference type="PROSITE" id="PS50234"/>
    </source>
</evidence>
<dbReference type="PANTHER" id="PTHR45737:SF6">
    <property type="entry name" value="VON WILLEBRAND FACTOR A DOMAIN-CONTAINING PROTEIN 5A"/>
    <property type="match status" value="1"/>
</dbReference>
<dbReference type="PROSITE" id="PS51468">
    <property type="entry name" value="VIT"/>
    <property type="match status" value="1"/>
</dbReference>
<dbReference type="Proteomes" id="UP001209755">
    <property type="component" value="Unassembled WGS sequence"/>
</dbReference>
<dbReference type="InterPro" id="IPR013694">
    <property type="entry name" value="VIT"/>
</dbReference>
<feature type="domain" description="VWFA" evidence="3">
    <location>
        <begin position="357"/>
        <end position="527"/>
    </location>
</feature>
<keyword evidence="2" id="KW-1133">Transmembrane helix</keyword>
<feature type="region of interest" description="Disordered" evidence="1">
    <location>
        <begin position="674"/>
        <end position="732"/>
    </location>
</feature>
<feature type="region of interest" description="Disordered" evidence="1">
    <location>
        <begin position="277"/>
        <end position="298"/>
    </location>
</feature>
<gene>
    <name evidence="5" type="ORF">M2319_001466</name>
</gene>
<proteinExistence type="predicted"/>
<organism evidence="5 6">
    <name type="scientific">Rhodobium gokarnense</name>
    <dbReference type="NCBI Taxonomy" id="364296"/>
    <lineage>
        <taxon>Bacteria</taxon>
        <taxon>Pseudomonadati</taxon>
        <taxon>Pseudomonadota</taxon>
        <taxon>Alphaproteobacteria</taxon>
        <taxon>Hyphomicrobiales</taxon>
        <taxon>Rhodobiaceae</taxon>
        <taxon>Rhodobium</taxon>
    </lineage>
</organism>
<protein>
    <submittedName>
        <fullName evidence="5">Ca-activated chloride channel family protein</fullName>
    </submittedName>
</protein>
<dbReference type="SUPFAM" id="SSF53300">
    <property type="entry name" value="vWA-like"/>
    <property type="match status" value="1"/>
</dbReference>
<dbReference type="EMBL" id="JAOQNS010000003">
    <property type="protein sequence ID" value="MCW2307144.1"/>
    <property type="molecule type" value="Genomic_DNA"/>
</dbReference>
<name>A0ABT3H9W7_9HYPH</name>
<sequence>MTSLKRKPNEDPNCPVTVCEDAPCRADNTPIVRALPPTRRGAAKALAFSTLLLAALATPLADTSAQAAGLLTPADGTGTPLSIVDHDVDVVVEDGYAITTVEQTFANPGTRDDEALYSFPVPKKAAVAEFTYWIDGAPVSGEVVEKQRAREIYQSEKQAGREVAYTEQDAYKTFDTKVWPVRAGQDVRVRLSYIQPVNLDTGIGRYLYPLEEGGVDEQKLSFWTANETVTGRFTFDLELKADYPVEAVRLPAHPNAVITRSGRDGWHVHLDNTAPAQAAPAAGNTAANGTEEETTPAAPVTQPVRLDTDVVVYWREKAGLPGSLDMTAYKAVPDGRGTYMLTLTPGVDHQPITGGRDWVFVLDKSGSMSGKIATLAEGVAKAVGKLRPEDRFRLVAFDQQAHPLTSGFLPATPGEVARAVDIVRNMQPGGSTNLFAGLDMGLSGLDDDRPAGVILVTDGVANDGVTERKRFVERIKTADIRLFTVVMGNSANEPLLGAMTRASGGTSLNVSNSDDIVGALMTATSKLTHTALHDVKVKLDPAGGDLRLADMTGNDVRSLYRGEQLILFGHYWGKGPADITLTAKLSGKPVSYSTTFEFPETTVRNPEIERLWAFSAIEREMWAMEMLDEGADAKQAVIDLSKEYGIVTPFTSMIVVRDEVFQKLAIDRTNDARLKREAKAQEQRRQPAATPKSAEGNPAPVRTASRRVDSNKPMFSQPRSGHGGGGGSGDVGLVGLGLMGTAAAGAYLARRRRARGAQ</sequence>
<dbReference type="RefSeq" id="WP_264600793.1">
    <property type="nucleotide sequence ID" value="NZ_JAOQNS010000003.1"/>
</dbReference>
<evidence type="ECO:0000313" key="5">
    <source>
        <dbReference type="EMBL" id="MCW2307144.1"/>
    </source>
</evidence>
<dbReference type="Gene3D" id="3.40.50.410">
    <property type="entry name" value="von Willebrand factor, type A domain"/>
    <property type="match status" value="1"/>
</dbReference>
<keyword evidence="2" id="KW-0472">Membrane</keyword>
<feature type="compositionally biased region" description="Basic and acidic residues" evidence="1">
    <location>
        <begin position="674"/>
        <end position="685"/>
    </location>
</feature>